<sequence length="141" mass="15261">VRKRRRQEEDVKPWCFYCDREFQDEATLITHQKSKHFKCETCHKRLVTVRALAVHSLQVHKHPVTAVPDALPGRESLEFDVFGMSGVPAGMLARRPHPRAPAPAEAAPDPGVGGYGPPSLAPPGMAPPVGRAAGGPLPAYG</sequence>
<feature type="region of interest" description="Disordered" evidence="6">
    <location>
        <begin position="93"/>
        <end position="141"/>
    </location>
</feature>
<feature type="domain" description="C2H2-type" evidence="7">
    <location>
        <begin position="39"/>
        <end position="60"/>
    </location>
</feature>
<dbReference type="PANTHER" id="PTHR23215:SF0">
    <property type="entry name" value="BUB3-INTERACTING AND GLEBS MOTIF-CONTAINING PROTEIN ZNF207"/>
    <property type="match status" value="1"/>
</dbReference>
<dbReference type="InterPro" id="IPR022755">
    <property type="entry name" value="Znf_C2H2_jaz"/>
</dbReference>
<proteinExistence type="predicted"/>
<comment type="caution">
    <text evidence="8">The sequence shown here is derived from an EMBL/GenBank/DDBJ whole genome shotgun (WGS) entry which is preliminary data.</text>
</comment>
<dbReference type="InterPro" id="IPR013087">
    <property type="entry name" value="Znf_C2H2_type"/>
</dbReference>
<dbReference type="AlphaFoldDB" id="A0A3M7KUJ7"/>
<dbReference type="EMBL" id="QOKY01000202">
    <property type="protein sequence ID" value="RMZ52786.1"/>
    <property type="molecule type" value="Genomic_DNA"/>
</dbReference>
<feature type="non-terminal residue" evidence="8">
    <location>
        <position position="141"/>
    </location>
</feature>
<evidence type="ECO:0000313" key="9">
    <source>
        <dbReference type="Proteomes" id="UP000279271"/>
    </source>
</evidence>
<reference evidence="9" key="1">
    <citation type="journal article" date="2018" name="Algal Res.">
        <title>Characterization of plant carbon substrate utilization by Auxenochlorella protothecoides.</title>
        <authorList>
            <person name="Vogler B.W."/>
            <person name="Starkenburg S.R."/>
            <person name="Sudasinghe N."/>
            <person name="Schambach J.Y."/>
            <person name="Rollin J.A."/>
            <person name="Pattathil S."/>
            <person name="Barry A.N."/>
        </authorList>
    </citation>
    <scope>NUCLEOTIDE SEQUENCE [LARGE SCALE GENOMIC DNA]</scope>
    <source>
        <strain evidence="9">UTEX 25</strain>
    </source>
</reference>
<evidence type="ECO:0000256" key="1">
    <source>
        <dbReference type="ARBA" id="ARBA00004123"/>
    </source>
</evidence>
<feature type="domain" description="C2H2-type" evidence="7">
    <location>
        <begin position="15"/>
        <end position="36"/>
    </location>
</feature>
<dbReference type="CDD" id="cd20908">
    <property type="entry name" value="SUF4-like"/>
    <property type="match status" value="1"/>
</dbReference>
<dbReference type="GO" id="GO:0008270">
    <property type="term" value="F:zinc ion binding"/>
    <property type="evidence" value="ECO:0007669"/>
    <property type="project" value="UniProtKB-KW"/>
</dbReference>
<feature type="non-terminal residue" evidence="8">
    <location>
        <position position="1"/>
    </location>
</feature>
<gene>
    <name evidence="8" type="ORF">APUTEX25_000905</name>
</gene>
<keyword evidence="5" id="KW-0539">Nucleus</keyword>
<dbReference type="PANTHER" id="PTHR23215">
    <property type="entry name" value="ZINC FINGER PROTEIN 207"/>
    <property type="match status" value="1"/>
</dbReference>
<keyword evidence="4" id="KW-0862">Zinc</keyword>
<dbReference type="Proteomes" id="UP000279271">
    <property type="component" value="Unassembled WGS sequence"/>
</dbReference>
<dbReference type="PROSITE" id="PS00028">
    <property type="entry name" value="ZINC_FINGER_C2H2_1"/>
    <property type="match status" value="2"/>
</dbReference>
<evidence type="ECO:0000256" key="3">
    <source>
        <dbReference type="ARBA" id="ARBA00022771"/>
    </source>
</evidence>
<evidence type="ECO:0000256" key="5">
    <source>
        <dbReference type="ARBA" id="ARBA00023242"/>
    </source>
</evidence>
<keyword evidence="2" id="KW-0479">Metal-binding</keyword>
<evidence type="ECO:0000259" key="7">
    <source>
        <dbReference type="PROSITE" id="PS00028"/>
    </source>
</evidence>
<comment type="subcellular location">
    <subcellularLocation>
        <location evidence="1">Nucleus</location>
    </subcellularLocation>
</comment>
<keyword evidence="3" id="KW-0863">Zinc-finger</keyword>
<organism evidence="8 9">
    <name type="scientific">Auxenochlorella protothecoides</name>
    <name type="common">Green microalga</name>
    <name type="synonym">Chlorella protothecoides</name>
    <dbReference type="NCBI Taxonomy" id="3075"/>
    <lineage>
        <taxon>Eukaryota</taxon>
        <taxon>Viridiplantae</taxon>
        <taxon>Chlorophyta</taxon>
        <taxon>core chlorophytes</taxon>
        <taxon>Trebouxiophyceae</taxon>
        <taxon>Chlorellales</taxon>
        <taxon>Chlorellaceae</taxon>
        <taxon>Auxenochlorella</taxon>
    </lineage>
</organism>
<dbReference type="InterPro" id="IPR036236">
    <property type="entry name" value="Znf_C2H2_sf"/>
</dbReference>
<evidence type="ECO:0000313" key="8">
    <source>
        <dbReference type="EMBL" id="RMZ52786.1"/>
    </source>
</evidence>
<evidence type="ECO:0000256" key="2">
    <source>
        <dbReference type="ARBA" id="ARBA00022723"/>
    </source>
</evidence>
<dbReference type="Pfam" id="PF12171">
    <property type="entry name" value="zf-C2H2_jaz"/>
    <property type="match status" value="1"/>
</dbReference>
<evidence type="ECO:0000256" key="4">
    <source>
        <dbReference type="ARBA" id="ARBA00022833"/>
    </source>
</evidence>
<dbReference type="SUPFAM" id="SSF57667">
    <property type="entry name" value="beta-beta-alpha zinc fingers"/>
    <property type="match status" value="1"/>
</dbReference>
<dbReference type="GO" id="GO:0005634">
    <property type="term" value="C:nucleus"/>
    <property type="evidence" value="ECO:0007669"/>
    <property type="project" value="UniProtKB-SubCell"/>
</dbReference>
<name>A0A3M7KUJ7_AUXPR</name>
<evidence type="ECO:0000256" key="6">
    <source>
        <dbReference type="SAM" id="MobiDB-lite"/>
    </source>
</evidence>
<dbReference type="Gene3D" id="3.30.160.60">
    <property type="entry name" value="Classic Zinc Finger"/>
    <property type="match status" value="1"/>
</dbReference>
<dbReference type="SMART" id="SM00355">
    <property type="entry name" value="ZnF_C2H2"/>
    <property type="match status" value="2"/>
</dbReference>
<accession>A0A3M7KUJ7</accession>
<protein>
    <recommendedName>
        <fullName evidence="7">C2H2-type domain-containing protein</fullName>
    </recommendedName>
</protein>